<keyword evidence="2" id="KW-1185">Reference proteome</keyword>
<sequence length="202" mass="23365">MGKHAVHLFRAQHLARLVRCFKKMEHLQKKPQFIKLLDAQDCNVNSLMLPTSFMTMVARKIPNIVTFVLNNGMEFLGYCSNGHGKFYALQAILEGVGLDDFRTLGYMVFTYDMSSTVKCSFFDGRNVEVILHDSPLEKDTLLASITLPKFFVIEVKPSHMLPYCYEVDIHVEYKNFTNMWKDECVRRFTIEVVKAVYEVDSD</sequence>
<dbReference type="AlphaFoldDB" id="A0A164Y5Q9"/>
<gene>
    <name evidence="1" type="ORF">DCAR_0519751</name>
</gene>
<name>A0A164Y5Q9_DAUCS</name>
<evidence type="ECO:0000313" key="1">
    <source>
        <dbReference type="EMBL" id="WOH00392.1"/>
    </source>
</evidence>
<accession>A0A164Y5Q9</accession>
<reference evidence="1" key="2">
    <citation type="submission" date="2022-03" db="EMBL/GenBank/DDBJ databases">
        <title>Draft title - Genomic analysis of global carrot germplasm unveils the trajectory of domestication and the origin of high carotenoid orange carrot.</title>
        <authorList>
            <person name="Iorizzo M."/>
            <person name="Ellison S."/>
            <person name="Senalik D."/>
            <person name="Macko-Podgorni A."/>
            <person name="Grzebelus D."/>
            <person name="Bostan H."/>
            <person name="Rolling W."/>
            <person name="Curaba J."/>
            <person name="Simon P."/>
        </authorList>
    </citation>
    <scope>NUCLEOTIDE SEQUENCE</scope>
    <source>
        <tissue evidence="1">Leaf</tissue>
    </source>
</reference>
<dbReference type="EMBL" id="CP093347">
    <property type="protein sequence ID" value="WOH00392.1"/>
    <property type="molecule type" value="Genomic_DNA"/>
</dbReference>
<evidence type="ECO:0000313" key="2">
    <source>
        <dbReference type="Proteomes" id="UP000077755"/>
    </source>
</evidence>
<dbReference type="Proteomes" id="UP000077755">
    <property type="component" value="Chromosome 5"/>
</dbReference>
<proteinExistence type="predicted"/>
<dbReference type="Gramene" id="KZM94023">
    <property type="protein sequence ID" value="KZM94023"/>
    <property type="gene ID" value="DCAR_017268"/>
</dbReference>
<reference evidence="1" key="1">
    <citation type="journal article" date="2016" name="Nat. Genet.">
        <title>A high-quality carrot genome assembly provides new insights into carotenoid accumulation and asterid genome evolution.</title>
        <authorList>
            <person name="Iorizzo M."/>
            <person name="Ellison S."/>
            <person name="Senalik D."/>
            <person name="Zeng P."/>
            <person name="Satapoomin P."/>
            <person name="Huang J."/>
            <person name="Bowman M."/>
            <person name="Iovene M."/>
            <person name="Sanseverino W."/>
            <person name="Cavagnaro P."/>
            <person name="Yildiz M."/>
            <person name="Macko-Podgorni A."/>
            <person name="Moranska E."/>
            <person name="Grzebelus E."/>
            <person name="Grzebelus D."/>
            <person name="Ashrafi H."/>
            <person name="Zheng Z."/>
            <person name="Cheng S."/>
            <person name="Spooner D."/>
            <person name="Van Deynze A."/>
            <person name="Simon P."/>
        </authorList>
    </citation>
    <scope>NUCLEOTIDE SEQUENCE</scope>
    <source>
        <tissue evidence="1">Leaf</tissue>
    </source>
</reference>
<protein>
    <submittedName>
        <fullName evidence="1">Uncharacterized protein</fullName>
    </submittedName>
</protein>
<organism evidence="1 2">
    <name type="scientific">Daucus carota subsp. sativus</name>
    <name type="common">Carrot</name>
    <dbReference type="NCBI Taxonomy" id="79200"/>
    <lineage>
        <taxon>Eukaryota</taxon>
        <taxon>Viridiplantae</taxon>
        <taxon>Streptophyta</taxon>
        <taxon>Embryophyta</taxon>
        <taxon>Tracheophyta</taxon>
        <taxon>Spermatophyta</taxon>
        <taxon>Magnoliopsida</taxon>
        <taxon>eudicotyledons</taxon>
        <taxon>Gunneridae</taxon>
        <taxon>Pentapetalae</taxon>
        <taxon>asterids</taxon>
        <taxon>campanulids</taxon>
        <taxon>Apiales</taxon>
        <taxon>Apiaceae</taxon>
        <taxon>Apioideae</taxon>
        <taxon>Scandiceae</taxon>
        <taxon>Daucinae</taxon>
        <taxon>Daucus</taxon>
        <taxon>Daucus sect. Daucus</taxon>
    </lineage>
</organism>